<organism evidence="2 3">
    <name type="scientific">Hibiscus trionum</name>
    <name type="common">Flower of an hour</name>
    <dbReference type="NCBI Taxonomy" id="183268"/>
    <lineage>
        <taxon>Eukaryota</taxon>
        <taxon>Viridiplantae</taxon>
        <taxon>Streptophyta</taxon>
        <taxon>Embryophyta</taxon>
        <taxon>Tracheophyta</taxon>
        <taxon>Spermatophyta</taxon>
        <taxon>Magnoliopsida</taxon>
        <taxon>eudicotyledons</taxon>
        <taxon>Gunneridae</taxon>
        <taxon>Pentapetalae</taxon>
        <taxon>rosids</taxon>
        <taxon>malvids</taxon>
        <taxon>Malvales</taxon>
        <taxon>Malvaceae</taxon>
        <taxon>Malvoideae</taxon>
        <taxon>Hibiscus</taxon>
    </lineage>
</organism>
<comment type="caution">
    <text evidence="2">The sequence shown here is derived from an EMBL/GenBank/DDBJ whole genome shotgun (WGS) entry which is preliminary data.</text>
</comment>
<dbReference type="PANTHER" id="PTHR47262:SF1">
    <property type="entry name" value="OS02G0132600 PROTEIN"/>
    <property type="match status" value="1"/>
</dbReference>
<keyword evidence="3" id="KW-1185">Reference proteome</keyword>
<name>A0A9W7MSZ7_HIBTR</name>
<gene>
    <name evidence="2" type="ORF">HRI_004697700</name>
</gene>
<dbReference type="Gene3D" id="1.25.40.10">
    <property type="entry name" value="Tetratricopeptide repeat domain"/>
    <property type="match status" value="1"/>
</dbReference>
<dbReference type="InterPro" id="IPR011990">
    <property type="entry name" value="TPR-like_helical_dom_sf"/>
</dbReference>
<dbReference type="PANTHER" id="PTHR47262">
    <property type="entry name" value="OS02G0132600 PROTEIN"/>
    <property type="match status" value="1"/>
</dbReference>
<reference evidence="2" key="1">
    <citation type="submission" date="2023-05" db="EMBL/GenBank/DDBJ databases">
        <title>Genome and transcriptome analyses reveal genes involved in the formation of fine ridges on petal epidermal cells in Hibiscus trionum.</title>
        <authorList>
            <person name="Koshimizu S."/>
            <person name="Masuda S."/>
            <person name="Ishii T."/>
            <person name="Shirasu K."/>
            <person name="Hoshino A."/>
            <person name="Arita M."/>
        </authorList>
    </citation>
    <scope>NUCLEOTIDE SEQUENCE</scope>
    <source>
        <strain evidence="2">Hamamatsu line</strain>
    </source>
</reference>
<evidence type="ECO:0000256" key="1">
    <source>
        <dbReference type="SAM" id="MobiDB-lite"/>
    </source>
</evidence>
<dbReference type="AlphaFoldDB" id="A0A9W7MSZ7"/>
<evidence type="ECO:0000313" key="3">
    <source>
        <dbReference type="Proteomes" id="UP001165190"/>
    </source>
</evidence>
<protein>
    <recommendedName>
        <fullName evidence="4">Pentatricopeptide repeat-containing protein</fullName>
    </recommendedName>
</protein>
<proteinExistence type="predicted"/>
<accession>A0A9W7MSZ7</accession>
<feature type="region of interest" description="Disordered" evidence="1">
    <location>
        <begin position="20"/>
        <end position="84"/>
    </location>
</feature>
<evidence type="ECO:0000313" key="2">
    <source>
        <dbReference type="EMBL" id="GMJ10285.1"/>
    </source>
</evidence>
<dbReference type="EMBL" id="BSYR01000056">
    <property type="protein sequence ID" value="GMJ10285.1"/>
    <property type="molecule type" value="Genomic_DNA"/>
</dbReference>
<dbReference type="OrthoDB" id="767661at2759"/>
<sequence length="314" mass="35407">MTPSKAKALASLFRTAAKRATKYSSSSSLPAGDKALKQFASSLDTSPPPPSSTKRSPKPTKKPASDGILHSWLQPPASENSTGKLTKDLSSILRSGARGSSCHFEEMMNDGSSFGREFDIPWISCERKQKGVYKKTQVGRLYRLTKMCVDKLGIKATMEVFDKLGRDTGLKDYNALIEVCVEKARTSKDEDDALEHMYEAFRTFNIMRERGFKVEEGTYSPLLMYFIDTAMVEEFFFFCGLIKEGNPNSVARLGYYEMLLWTRVNNEEKIREICNSISAGDEEDDFELKENYLLALRESGREDLIRLLEGIDNI</sequence>
<dbReference type="Proteomes" id="UP001165190">
    <property type="component" value="Unassembled WGS sequence"/>
</dbReference>
<evidence type="ECO:0008006" key="4">
    <source>
        <dbReference type="Google" id="ProtNLM"/>
    </source>
</evidence>